<gene>
    <name evidence="2" type="ordered locus">Ilyop_1969</name>
</gene>
<reference evidence="2 3" key="1">
    <citation type="journal article" date="2010" name="Stand. Genomic Sci.">
        <title>Complete genome sequence of Ilyobacter polytropus type strain (CuHbu1).</title>
        <authorList>
            <person name="Sikorski J."/>
            <person name="Chertkov O."/>
            <person name="Lapidus A."/>
            <person name="Nolan M."/>
            <person name="Lucas S."/>
            <person name="Del Rio T.G."/>
            <person name="Tice H."/>
            <person name="Cheng J.F."/>
            <person name="Tapia R."/>
            <person name="Han C."/>
            <person name="Goodwin L."/>
            <person name="Pitluck S."/>
            <person name="Liolios K."/>
            <person name="Ivanova N."/>
            <person name="Mavromatis K."/>
            <person name="Mikhailova N."/>
            <person name="Pati A."/>
            <person name="Chen A."/>
            <person name="Palaniappan K."/>
            <person name="Land M."/>
            <person name="Hauser L."/>
            <person name="Chang Y.J."/>
            <person name="Jeffries C.D."/>
            <person name="Brambilla E."/>
            <person name="Yasawong M."/>
            <person name="Rohde M."/>
            <person name="Pukall R."/>
            <person name="Spring S."/>
            <person name="Goker M."/>
            <person name="Woyke T."/>
            <person name="Bristow J."/>
            <person name="Eisen J.A."/>
            <person name="Markowitz V."/>
            <person name="Hugenholtz P."/>
            <person name="Kyrpides N.C."/>
            <person name="Klenk H.P."/>
        </authorList>
    </citation>
    <scope>NUCLEOTIDE SEQUENCE [LARGE SCALE GENOMIC DNA]</scope>
    <source>
        <strain evidence="3">ATCC 51220 / DSM 2926 / LMG 16218 / CuHBu1</strain>
        <plasmid evidence="3">pILYOP01</plasmid>
    </source>
</reference>
<evidence type="ECO:0000313" key="3">
    <source>
        <dbReference type="Proteomes" id="UP000006875"/>
    </source>
</evidence>
<evidence type="ECO:0000256" key="1">
    <source>
        <dbReference type="SAM" id="SignalP"/>
    </source>
</evidence>
<dbReference type="AlphaFoldDB" id="E3HBC5"/>
<accession>E3HBC5</accession>
<proteinExistence type="predicted"/>
<protein>
    <submittedName>
        <fullName evidence="2">Uncharacterized protein</fullName>
    </submittedName>
</protein>
<keyword evidence="3" id="KW-1185">Reference proteome</keyword>
<feature type="chain" id="PRO_5003170056" evidence="1">
    <location>
        <begin position="19"/>
        <end position="127"/>
    </location>
</feature>
<dbReference type="OrthoDB" id="5417073at2"/>
<sequence length="127" mass="13704">MKKIILMLLLCISITVLAVPQASPWDSVTYAVKNYLKDNANDPKSIKYVECSYILKLSNGGWAQRVKFRGKNAYGGMVLNEYAFLISGDGDSAVVVSAGSMGEFSKALSSTGISIVGSYNHEGKKVD</sequence>
<dbReference type="Proteomes" id="UP000006875">
    <property type="component" value="Plasmid pILYOP01"/>
</dbReference>
<name>E3HBC5_ILYPC</name>
<organism evidence="2 3">
    <name type="scientific">Ilyobacter polytropus (strain ATCC 51220 / DSM 2926 / LMG 16218 / CuHBu1)</name>
    <dbReference type="NCBI Taxonomy" id="572544"/>
    <lineage>
        <taxon>Bacteria</taxon>
        <taxon>Fusobacteriati</taxon>
        <taxon>Fusobacteriota</taxon>
        <taxon>Fusobacteriia</taxon>
        <taxon>Fusobacteriales</taxon>
        <taxon>Fusobacteriaceae</taxon>
        <taxon>Ilyobacter</taxon>
    </lineage>
</organism>
<feature type="signal peptide" evidence="1">
    <location>
        <begin position="1"/>
        <end position="18"/>
    </location>
</feature>
<geneLocation type="plasmid" evidence="2 3">
    <name>pILYOP01</name>
</geneLocation>
<dbReference type="KEGG" id="ipo:Ilyop_1969"/>
<keyword evidence="2" id="KW-0614">Plasmid</keyword>
<dbReference type="EMBL" id="CP002282">
    <property type="protein sequence ID" value="ADO83740.1"/>
    <property type="molecule type" value="Genomic_DNA"/>
</dbReference>
<dbReference type="HOGENOM" id="CLU_1967570_0_0_0"/>
<evidence type="ECO:0000313" key="2">
    <source>
        <dbReference type="EMBL" id="ADO83740.1"/>
    </source>
</evidence>
<keyword evidence="1" id="KW-0732">Signal</keyword>